<evidence type="ECO:0000313" key="2">
    <source>
        <dbReference type="EMBL" id="KKU02682.1"/>
    </source>
</evidence>
<sequence length="106" mass="11340">MQDPIDITKGVDPAISGLKPSSLISGTINVILGVVGIVAFFFLLVGGIQWIMAGGDKEATEKARKKITASLVGLAIVFSAYALLFILSTLFNINLLQFTLKPLIQY</sequence>
<evidence type="ECO:0008006" key="4">
    <source>
        <dbReference type="Google" id="ProtNLM"/>
    </source>
</evidence>
<keyword evidence="1" id="KW-1133">Transmembrane helix</keyword>
<evidence type="ECO:0000313" key="3">
    <source>
        <dbReference type="Proteomes" id="UP000034264"/>
    </source>
</evidence>
<protein>
    <recommendedName>
        <fullName evidence="4">Integral membrane protein</fullName>
    </recommendedName>
</protein>
<gene>
    <name evidence="2" type="ORF">UX05_C0009G0018</name>
</gene>
<dbReference type="Gene3D" id="1.20.1070.10">
    <property type="entry name" value="Rhodopsin 7-helix transmembrane proteins"/>
    <property type="match status" value="1"/>
</dbReference>
<name>A0A0G1M3N0_9BACT</name>
<proteinExistence type="predicted"/>
<dbReference type="AlphaFoldDB" id="A0A0G1M3N0"/>
<dbReference type="InterPro" id="IPR043993">
    <property type="entry name" value="T4SS_pilin"/>
</dbReference>
<feature type="transmembrane region" description="Helical" evidence="1">
    <location>
        <begin position="71"/>
        <end position="93"/>
    </location>
</feature>
<dbReference type="Pfam" id="PF18895">
    <property type="entry name" value="T4SS_pilin"/>
    <property type="match status" value="1"/>
</dbReference>
<evidence type="ECO:0000256" key="1">
    <source>
        <dbReference type="SAM" id="Phobius"/>
    </source>
</evidence>
<organism evidence="2 3">
    <name type="scientific">Candidatus Amesbacteria bacterium GW2011_GWC2_45_19</name>
    <dbReference type="NCBI Taxonomy" id="1618366"/>
    <lineage>
        <taxon>Bacteria</taxon>
        <taxon>Candidatus Amesiibacteriota</taxon>
    </lineage>
</organism>
<comment type="caution">
    <text evidence="2">The sequence shown here is derived from an EMBL/GenBank/DDBJ whole genome shotgun (WGS) entry which is preliminary data.</text>
</comment>
<feature type="transmembrane region" description="Helical" evidence="1">
    <location>
        <begin position="28"/>
        <end position="51"/>
    </location>
</feature>
<dbReference type="EMBL" id="LCKS01000009">
    <property type="protein sequence ID" value="KKU02682.1"/>
    <property type="molecule type" value="Genomic_DNA"/>
</dbReference>
<accession>A0A0G1M3N0</accession>
<reference evidence="2 3" key="1">
    <citation type="journal article" date="2015" name="Nature">
        <title>rRNA introns, odd ribosomes, and small enigmatic genomes across a large radiation of phyla.</title>
        <authorList>
            <person name="Brown C.T."/>
            <person name="Hug L.A."/>
            <person name="Thomas B.C."/>
            <person name="Sharon I."/>
            <person name="Castelle C.J."/>
            <person name="Singh A."/>
            <person name="Wilkins M.J."/>
            <person name="Williams K.H."/>
            <person name="Banfield J.F."/>
        </authorList>
    </citation>
    <scope>NUCLEOTIDE SEQUENCE [LARGE SCALE GENOMIC DNA]</scope>
</reference>
<keyword evidence="1" id="KW-0812">Transmembrane</keyword>
<dbReference type="Proteomes" id="UP000034264">
    <property type="component" value="Unassembled WGS sequence"/>
</dbReference>
<keyword evidence="1" id="KW-0472">Membrane</keyword>